<dbReference type="PANTHER" id="PTHR11716:SF4">
    <property type="entry name" value="GROUP 10 SECRETORY PHOSPHOLIPASE A2"/>
    <property type="match status" value="1"/>
</dbReference>
<evidence type="ECO:0000256" key="13">
    <source>
        <dbReference type="RuleBase" id="RU003654"/>
    </source>
</evidence>
<dbReference type="Pfam" id="PF00068">
    <property type="entry name" value="Phospholip_A2_1"/>
    <property type="match status" value="1"/>
</dbReference>
<dbReference type="SUPFAM" id="SSF48619">
    <property type="entry name" value="Phospholipase A2, PLA2"/>
    <property type="match status" value="1"/>
</dbReference>
<evidence type="ECO:0000256" key="4">
    <source>
        <dbReference type="ARBA" id="ARBA00023157"/>
    </source>
</evidence>
<feature type="active site" evidence="10">
    <location>
        <position position="240"/>
    </location>
</feature>
<evidence type="ECO:0000256" key="11">
    <source>
        <dbReference type="PIRSR" id="PIRSR601211-2"/>
    </source>
</evidence>
<evidence type="ECO:0000256" key="7">
    <source>
        <dbReference type="ARBA" id="ARBA00048227"/>
    </source>
</evidence>
<reference evidence="16" key="2">
    <citation type="submission" date="2025-08" db="UniProtKB">
        <authorList>
            <consortium name="Ensembl"/>
        </authorList>
    </citation>
    <scope>IDENTIFICATION</scope>
</reference>
<dbReference type="InterPro" id="IPR001211">
    <property type="entry name" value="PLA2"/>
</dbReference>
<evidence type="ECO:0000256" key="3">
    <source>
        <dbReference type="ARBA" id="ARBA00022525"/>
    </source>
</evidence>
<keyword evidence="11" id="KW-0106">Calcium</keyword>
<dbReference type="Ensembl" id="ENSCHIT00010048616.1">
    <property type="protein sequence ID" value="ENSCHIP00010034554.1"/>
    <property type="gene ID" value="ENSCHIG00010025730.1"/>
</dbReference>
<proteinExistence type="inferred from homology"/>
<feature type="disulfide bond" evidence="12">
    <location>
        <begin position="168"/>
        <end position="239"/>
    </location>
</feature>
<feature type="region of interest" description="Disordered" evidence="14">
    <location>
        <begin position="89"/>
        <end position="124"/>
    </location>
</feature>
<dbReference type="GO" id="GO:0005576">
    <property type="term" value="C:extracellular region"/>
    <property type="evidence" value="ECO:0007669"/>
    <property type="project" value="UniProtKB-SubCell"/>
</dbReference>
<feature type="disulfide bond" evidence="12">
    <location>
        <begin position="177"/>
        <end position="232"/>
    </location>
</feature>
<feature type="active site" evidence="10">
    <location>
        <position position="165"/>
    </location>
</feature>
<dbReference type="AlphaFoldDB" id="A0A8C2RX32"/>
<evidence type="ECO:0000313" key="16">
    <source>
        <dbReference type="Ensembl" id="ENSCHIP00010034554.1"/>
    </source>
</evidence>
<dbReference type="InterPro" id="IPR016090">
    <property type="entry name" value="PLA2-like_dom"/>
</dbReference>
<dbReference type="GO" id="GO:0006644">
    <property type="term" value="P:phospholipid metabolic process"/>
    <property type="evidence" value="ECO:0007669"/>
    <property type="project" value="InterPro"/>
</dbReference>
<dbReference type="GO" id="GO:0050482">
    <property type="term" value="P:arachidonate secretion"/>
    <property type="evidence" value="ECO:0007669"/>
    <property type="project" value="InterPro"/>
</dbReference>
<dbReference type="InterPro" id="IPR033113">
    <property type="entry name" value="PLA2_histidine"/>
</dbReference>
<keyword evidence="4 12" id="KW-1015">Disulfide bond</keyword>
<evidence type="ECO:0000256" key="2">
    <source>
        <dbReference type="ARBA" id="ARBA00007056"/>
    </source>
</evidence>
<comment type="catalytic activity">
    <reaction evidence="7">
        <text>1,2-dihexadecanoyl-sn-glycero-3-phosphocholine + H2O = 1-hexadecanoyl-sn-glycero-3-phosphocholine + hexadecanoate + H(+)</text>
        <dbReference type="Rhea" id="RHEA:41223"/>
        <dbReference type="ChEBI" id="CHEBI:7896"/>
        <dbReference type="ChEBI" id="CHEBI:15377"/>
        <dbReference type="ChEBI" id="CHEBI:15378"/>
        <dbReference type="ChEBI" id="CHEBI:72998"/>
        <dbReference type="ChEBI" id="CHEBI:72999"/>
    </reaction>
    <physiologicalReaction direction="left-to-right" evidence="7">
        <dbReference type="Rhea" id="RHEA:41224"/>
    </physiologicalReaction>
</comment>
<dbReference type="InterPro" id="IPR036444">
    <property type="entry name" value="PLipase_A2_dom_sf"/>
</dbReference>
<dbReference type="CDD" id="cd00125">
    <property type="entry name" value="PLA2c"/>
    <property type="match status" value="1"/>
</dbReference>
<feature type="binding site" evidence="11">
    <location>
        <position position="166"/>
    </location>
    <ligand>
        <name>Ca(2+)</name>
        <dbReference type="ChEBI" id="CHEBI:29108"/>
    </ligand>
</feature>
<organism evidence="16">
    <name type="scientific">Capra hircus</name>
    <name type="common">Goat</name>
    <dbReference type="NCBI Taxonomy" id="9925"/>
    <lineage>
        <taxon>Eukaryota</taxon>
        <taxon>Metazoa</taxon>
        <taxon>Chordata</taxon>
        <taxon>Craniata</taxon>
        <taxon>Vertebrata</taxon>
        <taxon>Euteleostomi</taxon>
        <taxon>Mammalia</taxon>
        <taxon>Eutheria</taxon>
        <taxon>Laurasiatheria</taxon>
        <taxon>Artiodactyla</taxon>
        <taxon>Ruminantia</taxon>
        <taxon>Pecora</taxon>
        <taxon>Bovidae</taxon>
        <taxon>Caprinae</taxon>
        <taxon>Capra</taxon>
    </lineage>
</organism>
<keyword evidence="11" id="KW-0479">Metal-binding</keyword>
<comment type="catalytic activity">
    <reaction evidence="8">
        <text>1-hexadecanoyl-2-(9Z-octadecenoyl)-sn-glycero-3-phosphocholine + H2O = 1-hexadecanoyl-sn-glycero-3-phosphocholine + (9Z)-octadecenoate + H(+)</text>
        <dbReference type="Rhea" id="RHEA:38779"/>
        <dbReference type="ChEBI" id="CHEBI:15377"/>
        <dbReference type="ChEBI" id="CHEBI:15378"/>
        <dbReference type="ChEBI" id="CHEBI:30823"/>
        <dbReference type="ChEBI" id="CHEBI:72998"/>
        <dbReference type="ChEBI" id="CHEBI:73001"/>
    </reaction>
    <physiologicalReaction direction="left-to-right" evidence="8">
        <dbReference type="Rhea" id="RHEA:38780"/>
    </physiologicalReaction>
</comment>
<dbReference type="Gene3D" id="1.20.90.10">
    <property type="entry name" value="Phospholipase A2 domain"/>
    <property type="match status" value="1"/>
</dbReference>
<dbReference type="SMART" id="SM00085">
    <property type="entry name" value="PA2c"/>
    <property type="match status" value="1"/>
</dbReference>
<comment type="catalytic activity">
    <reaction evidence="9">
        <text>1-hexadecanoyl-2-(9Z,12Z-octadecadienoyl)-sn-glycero-3-phosphoethanolamine + H2O = 1-hexadecanoyl-sn-glycero-3-phosphoethanolamine + (9Z,12Z)-octadecadienoate + H(+)</text>
        <dbReference type="Rhea" id="RHEA:40815"/>
        <dbReference type="ChEBI" id="CHEBI:15377"/>
        <dbReference type="ChEBI" id="CHEBI:15378"/>
        <dbReference type="ChEBI" id="CHEBI:30245"/>
        <dbReference type="ChEBI" id="CHEBI:73004"/>
        <dbReference type="ChEBI" id="CHEBI:73008"/>
    </reaction>
    <physiologicalReaction direction="left-to-right" evidence="9">
        <dbReference type="Rhea" id="RHEA:40816"/>
    </physiologicalReaction>
</comment>
<dbReference type="GO" id="GO:0047498">
    <property type="term" value="F:calcium-dependent phospholipase A2 activity"/>
    <property type="evidence" value="ECO:0007669"/>
    <property type="project" value="TreeGrafter"/>
</dbReference>
<dbReference type="InterPro" id="IPR033112">
    <property type="entry name" value="PLA2_Asp_AS"/>
</dbReference>
<accession>A0A8C2RX32</accession>
<comment type="subcellular location">
    <subcellularLocation>
        <location evidence="1">Secreted</location>
    </subcellularLocation>
</comment>
<comment type="cofactor">
    <cofactor evidence="11">
        <name>Ca(2+)</name>
        <dbReference type="ChEBI" id="CHEBI:29108"/>
    </cofactor>
    <text evidence="11">Binds 1 Ca(2+) ion per subunit.</text>
</comment>
<evidence type="ECO:0000259" key="15">
    <source>
        <dbReference type="SMART" id="SM00085"/>
    </source>
</evidence>
<dbReference type="GO" id="GO:0005543">
    <property type="term" value="F:phospholipid binding"/>
    <property type="evidence" value="ECO:0007669"/>
    <property type="project" value="TreeGrafter"/>
</dbReference>
<dbReference type="PANTHER" id="PTHR11716">
    <property type="entry name" value="PHOSPHOLIPASE A2 FAMILY MEMBER"/>
    <property type="match status" value="1"/>
</dbReference>
<comment type="catalytic activity">
    <reaction evidence="5">
        <text>1-hexadecanoyl-2-(9Z-octadecenoyl)-sn-glycero-3-phospho-(1'-sn-glycerol) + H2O = 1-hexadecanoyl-sn-glycero-3-phospho-(1'-sn-glycerol) + (9Z)-octadecenoate + H(+)</text>
        <dbReference type="Rhea" id="RHEA:40919"/>
        <dbReference type="ChEBI" id="CHEBI:15377"/>
        <dbReference type="ChEBI" id="CHEBI:15378"/>
        <dbReference type="ChEBI" id="CHEBI:30823"/>
        <dbReference type="ChEBI" id="CHEBI:72841"/>
        <dbReference type="ChEBI" id="CHEBI:75158"/>
    </reaction>
    <physiologicalReaction direction="left-to-right" evidence="5">
        <dbReference type="Rhea" id="RHEA:40920"/>
    </physiologicalReaction>
</comment>
<evidence type="ECO:0000256" key="12">
    <source>
        <dbReference type="PIRSR" id="PIRSR601211-3"/>
    </source>
</evidence>
<feature type="compositionally biased region" description="Low complexity" evidence="14">
    <location>
        <begin position="106"/>
        <end position="122"/>
    </location>
</feature>
<comment type="catalytic activity">
    <reaction evidence="6">
        <text>N-hexadecanoyl-1,2-di-(9Z-octadecenoyl)-sn-glycero-3-phosphoethanolamine + H2O = N-hexadecanoyl-1-(9Z-octadecenoyl)-sn-glycero-3-phosphoethanolamine + (9Z)-octadecenoate + H(+)</text>
        <dbReference type="Rhea" id="RHEA:45424"/>
        <dbReference type="ChEBI" id="CHEBI:15377"/>
        <dbReference type="ChEBI" id="CHEBI:15378"/>
        <dbReference type="ChEBI" id="CHEBI:30823"/>
        <dbReference type="ChEBI" id="CHEBI:78097"/>
        <dbReference type="ChEBI" id="CHEBI:85217"/>
    </reaction>
    <physiologicalReaction direction="left-to-right" evidence="6">
        <dbReference type="Rhea" id="RHEA:45425"/>
    </physiologicalReaction>
</comment>
<dbReference type="PROSITE" id="PS00119">
    <property type="entry name" value="PA2_ASP"/>
    <property type="match status" value="1"/>
</dbReference>
<protein>
    <recommendedName>
        <fullName evidence="15">Phospholipase A2-like central domain-containing protein</fullName>
    </recommendedName>
</protein>
<evidence type="ECO:0000256" key="14">
    <source>
        <dbReference type="SAM" id="MobiDB-lite"/>
    </source>
</evidence>
<evidence type="ECO:0000256" key="5">
    <source>
        <dbReference type="ARBA" id="ARBA00048015"/>
    </source>
</evidence>
<evidence type="ECO:0000256" key="10">
    <source>
        <dbReference type="PIRSR" id="PIRSR601211-1"/>
    </source>
</evidence>
<evidence type="ECO:0000256" key="1">
    <source>
        <dbReference type="ARBA" id="ARBA00004613"/>
    </source>
</evidence>
<feature type="domain" description="Phospholipase A2-like central" evidence="15">
    <location>
        <begin position="119"/>
        <end position="265"/>
    </location>
</feature>
<evidence type="ECO:0000256" key="9">
    <source>
        <dbReference type="ARBA" id="ARBA00049039"/>
    </source>
</evidence>
<sequence>MPTASADLSAYPILGLGAGAWAETSSRKSGQEFLPGRGRLGAKSGGREGMAGRDQHGWSSEAQRLRQARATLEHGGEIEVGQDTWGSVELIPRTRDRGRARHTGVSGINSQDGDSQGQSLDQKMLSPVGPHSPEVMAQEDGQGTTLVLTYPLVCPSAVHRCCHAHDCCYTHAESSGCSPKLQPYSWNCVNQTVKCDFSGKSFSFSPLLCWLWEQAGASERDLERKEPTEDKCQELICKCDQEFAYCLARTEYNIKYLFYPNFLCGNYSPECD</sequence>
<dbReference type="GO" id="GO:0005509">
    <property type="term" value="F:calcium ion binding"/>
    <property type="evidence" value="ECO:0007669"/>
    <property type="project" value="InterPro"/>
</dbReference>
<feature type="disulfide bond" evidence="12">
    <location>
        <begin position="195"/>
        <end position="237"/>
    </location>
</feature>
<evidence type="ECO:0000256" key="8">
    <source>
        <dbReference type="ARBA" id="ARBA00048699"/>
    </source>
</evidence>
<dbReference type="PROSITE" id="PS00118">
    <property type="entry name" value="PA2_HIS"/>
    <property type="match status" value="1"/>
</dbReference>
<comment type="similarity">
    <text evidence="2 13">Belongs to the phospholipase A2 family.</text>
</comment>
<evidence type="ECO:0000256" key="6">
    <source>
        <dbReference type="ARBA" id="ARBA00048221"/>
    </source>
</evidence>
<feature type="disulfide bond" evidence="12">
    <location>
        <begin position="167"/>
        <end position="271"/>
    </location>
</feature>
<feature type="region of interest" description="Disordered" evidence="14">
    <location>
        <begin position="25"/>
        <end position="64"/>
    </location>
</feature>
<reference evidence="16" key="1">
    <citation type="submission" date="2019-03" db="EMBL/GenBank/DDBJ databases">
        <title>Genome sequencing and reference-guided assembly of Black Bengal Goat (Capra hircus).</title>
        <authorList>
            <person name="Siddiki A.Z."/>
            <person name="Baten A."/>
            <person name="Billah M."/>
            <person name="Alam M.A.U."/>
            <person name="Shawrob K.S.M."/>
            <person name="Saha S."/>
            <person name="Chowdhury M."/>
            <person name="Rahman A.H."/>
            <person name="Stear M."/>
            <person name="Miah G."/>
            <person name="Das G.B."/>
            <person name="Hossain M.M."/>
            <person name="Kumkum M."/>
            <person name="Islam M.S."/>
            <person name="Mollah A.M."/>
            <person name="Ahsan A."/>
            <person name="Tusar F."/>
            <person name="Khan M.K.I."/>
        </authorList>
    </citation>
    <scope>NUCLEOTIDE SEQUENCE [LARGE SCALE GENOMIC DNA]</scope>
</reference>
<name>A0A8C2RX32_CAPHI</name>
<keyword evidence="3" id="KW-0964">Secreted</keyword>
<dbReference type="GO" id="GO:0016042">
    <property type="term" value="P:lipid catabolic process"/>
    <property type="evidence" value="ECO:0007669"/>
    <property type="project" value="InterPro"/>
</dbReference>
<feature type="disulfide bond" evidence="12">
    <location>
        <begin position="161"/>
        <end position="246"/>
    </location>
</feature>